<evidence type="ECO:0000256" key="1">
    <source>
        <dbReference type="ARBA" id="ARBA00013260"/>
    </source>
</evidence>
<dbReference type="InterPro" id="IPR001328">
    <property type="entry name" value="Pept_tRNA_hydro"/>
</dbReference>
<dbReference type="STRING" id="1507870.A0A1V8SZ69"/>
<dbReference type="InterPro" id="IPR018171">
    <property type="entry name" value="Pept_tRNA_hydro_CS"/>
</dbReference>
<dbReference type="Proteomes" id="UP000192596">
    <property type="component" value="Unassembled WGS sequence"/>
</dbReference>
<name>A0A1V8SZ69_9PEZI</name>
<protein>
    <recommendedName>
        <fullName evidence="1">peptidyl-tRNA hydrolase</fullName>
        <ecNumber evidence="1">3.1.1.29</ecNumber>
    </recommendedName>
</protein>
<keyword evidence="3" id="KW-0378">Hydrolase</keyword>
<dbReference type="Gene3D" id="3.40.50.1470">
    <property type="entry name" value="Peptidyl-tRNA hydrolase"/>
    <property type="match status" value="1"/>
</dbReference>
<dbReference type="OrthoDB" id="1711136at2759"/>
<evidence type="ECO:0000256" key="3">
    <source>
        <dbReference type="ARBA" id="ARBA00022801"/>
    </source>
</evidence>
<gene>
    <name evidence="7" type="ORF">B0A48_09375</name>
</gene>
<keyword evidence="2" id="KW-0820">tRNA-binding</keyword>
<dbReference type="InParanoid" id="A0A1V8SZ69"/>
<dbReference type="GO" id="GO:0000049">
    <property type="term" value="F:tRNA binding"/>
    <property type="evidence" value="ECO:0007669"/>
    <property type="project" value="UniProtKB-KW"/>
</dbReference>
<evidence type="ECO:0000313" key="7">
    <source>
        <dbReference type="EMBL" id="OQO04453.1"/>
    </source>
</evidence>
<proteinExistence type="inferred from homology"/>
<organism evidence="7 8">
    <name type="scientific">Cryoendolithus antarcticus</name>
    <dbReference type="NCBI Taxonomy" id="1507870"/>
    <lineage>
        <taxon>Eukaryota</taxon>
        <taxon>Fungi</taxon>
        <taxon>Dikarya</taxon>
        <taxon>Ascomycota</taxon>
        <taxon>Pezizomycotina</taxon>
        <taxon>Dothideomycetes</taxon>
        <taxon>Dothideomycetidae</taxon>
        <taxon>Cladosporiales</taxon>
        <taxon>Cladosporiaceae</taxon>
        <taxon>Cryoendolithus</taxon>
    </lineage>
</organism>
<evidence type="ECO:0000256" key="6">
    <source>
        <dbReference type="SAM" id="MobiDB-lite"/>
    </source>
</evidence>
<accession>A0A1V8SZ69</accession>
<keyword evidence="4" id="KW-0694">RNA-binding</keyword>
<dbReference type="EMBL" id="NAJO01000021">
    <property type="protein sequence ID" value="OQO04453.1"/>
    <property type="molecule type" value="Genomic_DNA"/>
</dbReference>
<evidence type="ECO:0000256" key="4">
    <source>
        <dbReference type="ARBA" id="ARBA00022884"/>
    </source>
</evidence>
<reference evidence="8" key="1">
    <citation type="submission" date="2017-03" db="EMBL/GenBank/DDBJ databases">
        <title>Genomes of endolithic fungi from Antarctica.</title>
        <authorList>
            <person name="Coleine C."/>
            <person name="Masonjones S."/>
            <person name="Stajich J.E."/>
        </authorList>
    </citation>
    <scope>NUCLEOTIDE SEQUENCE [LARGE SCALE GENOMIC DNA]</scope>
    <source>
        <strain evidence="8">CCFEE 5527</strain>
    </source>
</reference>
<evidence type="ECO:0000313" key="8">
    <source>
        <dbReference type="Proteomes" id="UP000192596"/>
    </source>
</evidence>
<dbReference type="PANTHER" id="PTHR17224:SF1">
    <property type="entry name" value="PEPTIDYL-TRNA HYDROLASE"/>
    <property type="match status" value="1"/>
</dbReference>
<sequence>MASAPSTSEAETTRSENTSRSTHKAAVVKGQRSSAAGNVVPRGADPRLSPPMSAGRSVPLLICSIGNSGSCLNTLHSAGHTVLSKVAEVIHAPPFRKDRALGNGLVSNAISPHSGSQWMLWQSTSLMNISGAGLKAAYNSWSKSLPDGEGKLVVIHDELEKPLGAVSVKVKQGASAKGHNGLKSILSSMGGKPFVRIGIGIGRPVSREPNDVAEYVLRKMTPEQRMKVEICVEEVIKKLNDLESG</sequence>
<evidence type="ECO:0000256" key="2">
    <source>
        <dbReference type="ARBA" id="ARBA00022555"/>
    </source>
</evidence>
<comment type="similarity">
    <text evidence="5">Belongs to the PTH family.</text>
</comment>
<comment type="caution">
    <text evidence="7">The sequence shown here is derived from an EMBL/GenBank/DDBJ whole genome shotgun (WGS) entry which is preliminary data.</text>
</comment>
<dbReference type="EC" id="3.1.1.29" evidence="1"/>
<evidence type="ECO:0000256" key="5">
    <source>
        <dbReference type="ARBA" id="ARBA00038063"/>
    </source>
</evidence>
<keyword evidence="8" id="KW-1185">Reference proteome</keyword>
<dbReference type="AlphaFoldDB" id="A0A1V8SZ69"/>
<dbReference type="NCBIfam" id="TIGR00447">
    <property type="entry name" value="pth"/>
    <property type="match status" value="1"/>
</dbReference>
<dbReference type="GO" id="GO:0004045">
    <property type="term" value="F:peptidyl-tRNA hydrolase activity"/>
    <property type="evidence" value="ECO:0007669"/>
    <property type="project" value="UniProtKB-EC"/>
</dbReference>
<feature type="region of interest" description="Disordered" evidence="6">
    <location>
        <begin position="1"/>
        <end position="52"/>
    </location>
</feature>
<dbReference type="PROSITE" id="PS01196">
    <property type="entry name" value="PEPT_TRNA_HYDROL_2"/>
    <property type="match status" value="1"/>
</dbReference>
<dbReference type="PANTHER" id="PTHR17224">
    <property type="entry name" value="PEPTIDYL-TRNA HYDROLASE"/>
    <property type="match status" value="1"/>
</dbReference>
<dbReference type="SUPFAM" id="SSF53178">
    <property type="entry name" value="Peptidyl-tRNA hydrolase-like"/>
    <property type="match status" value="1"/>
</dbReference>
<dbReference type="Pfam" id="PF01195">
    <property type="entry name" value="Pept_tRNA_hydro"/>
    <property type="match status" value="1"/>
</dbReference>
<dbReference type="InterPro" id="IPR036416">
    <property type="entry name" value="Pept_tRNA_hydro_sf"/>
</dbReference>
<dbReference type="FunCoup" id="A0A1V8SZ69">
    <property type="interactions" value="192"/>
</dbReference>
<feature type="compositionally biased region" description="Low complexity" evidence="6">
    <location>
        <begin position="1"/>
        <end position="20"/>
    </location>
</feature>